<protein>
    <submittedName>
        <fullName evidence="3">PQQ-dependent catabolism-associated CXXCW motif protein</fullName>
    </submittedName>
</protein>
<gene>
    <name evidence="3" type="ORF">ACFSCT_07925</name>
</gene>
<evidence type="ECO:0000256" key="1">
    <source>
        <dbReference type="SAM" id="MobiDB-lite"/>
    </source>
</evidence>
<dbReference type="Gene3D" id="3.40.250.10">
    <property type="entry name" value="Rhodanese-like domain"/>
    <property type="match status" value="1"/>
</dbReference>
<dbReference type="CDD" id="cd00158">
    <property type="entry name" value="RHOD"/>
    <property type="match status" value="1"/>
</dbReference>
<feature type="compositionally biased region" description="Low complexity" evidence="1">
    <location>
        <begin position="1"/>
        <end position="54"/>
    </location>
</feature>
<organism evidence="3 4">
    <name type="scientific">Paracoccus pacificus</name>
    <dbReference type="NCBI Taxonomy" id="1463598"/>
    <lineage>
        <taxon>Bacteria</taxon>
        <taxon>Pseudomonadati</taxon>
        <taxon>Pseudomonadota</taxon>
        <taxon>Alphaproteobacteria</taxon>
        <taxon>Rhodobacterales</taxon>
        <taxon>Paracoccaceae</taxon>
        <taxon>Paracoccus</taxon>
    </lineage>
</organism>
<evidence type="ECO:0000313" key="4">
    <source>
        <dbReference type="Proteomes" id="UP001597213"/>
    </source>
</evidence>
<feature type="region of interest" description="Disordered" evidence="1">
    <location>
        <begin position="1"/>
        <end position="63"/>
    </location>
</feature>
<sequence>MKAAPGASTAAPPAAAGETAPAPGPTDAAAAEAPTATEPAAAAETSPAAAVPEPDGFRAPPYREATPATLAGATVINAAEARTLHDAGVPFIDVYPRKGRPANLPEGTIFREEPYLTIPGATWLHDTGYEALNPVEEARLRDGLAQISKGDMAAPMVIFCRRDCWLSWNAAKRAVAWGYTGIRWFPDGIEGWQESGGKLEPTTPPEDQPAK</sequence>
<dbReference type="SUPFAM" id="SSF52821">
    <property type="entry name" value="Rhodanese/Cell cycle control phosphatase"/>
    <property type="match status" value="1"/>
</dbReference>
<feature type="domain" description="Rhodanese" evidence="2">
    <location>
        <begin position="157"/>
        <end position="201"/>
    </location>
</feature>
<reference evidence="4" key="1">
    <citation type="journal article" date="2019" name="Int. J. Syst. Evol. Microbiol.">
        <title>The Global Catalogue of Microorganisms (GCM) 10K type strain sequencing project: providing services to taxonomists for standard genome sequencing and annotation.</title>
        <authorList>
            <consortium name="The Broad Institute Genomics Platform"/>
            <consortium name="The Broad Institute Genome Sequencing Center for Infectious Disease"/>
            <person name="Wu L."/>
            <person name="Ma J."/>
        </authorList>
    </citation>
    <scope>NUCLEOTIDE SEQUENCE [LARGE SCALE GENOMIC DNA]</scope>
    <source>
        <strain evidence="4">CCUG 56029</strain>
    </source>
</reference>
<accession>A0ABW4R6Q8</accession>
<dbReference type="InterPro" id="IPR022376">
    <property type="entry name" value="PQQ_CXXCW"/>
</dbReference>
<name>A0ABW4R6Q8_9RHOB</name>
<dbReference type="EMBL" id="JBHUEN010000020">
    <property type="protein sequence ID" value="MFD1881639.1"/>
    <property type="molecule type" value="Genomic_DNA"/>
</dbReference>
<keyword evidence="4" id="KW-1185">Reference proteome</keyword>
<dbReference type="InterPro" id="IPR036873">
    <property type="entry name" value="Rhodanese-like_dom_sf"/>
</dbReference>
<dbReference type="RefSeq" id="WP_379141729.1">
    <property type="nucleotide sequence ID" value="NZ_JBHUEN010000020.1"/>
</dbReference>
<evidence type="ECO:0000313" key="3">
    <source>
        <dbReference type="EMBL" id="MFD1881639.1"/>
    </source>
</evidence>
<dbReference type="NCBIfam" id="TIGR03865">
    <property type="entry name" value="PQQ_CXXCW"/>
    <property type="match status" value="1"/>
</dbReference>
<proteinExistence type="predicted"/>
<comment type="caution">
    <text evidence="3">The sequence shown here is derived from an EMBL/GenBank/DDBJ whole genome shotgun (WGS) entry which is preliminary data.</text>
</comment>
<evidence type="ECO:0000259" key="2">
    <source>
        <dbReference type="PROSITE" id="PS50206"/>
    </source>
</evidence>
<dbReference type="PROSITE" id="PS50206">
    <property type="entry name" value="RHODANESE_3"/>
    <property type="match status" value="1"/>
</dbReference>
<dbReference type="Proteomes" id="UP001597213">
    <property type="component" value="Unassembled WGS sequence"/>
</dbReference>
<dbReference type="InterPro" id="IPR001763">
    <property type="entry name" value="Rhodanese-like_dom"/>
</dbReference>